<name>L7UC35_MYXSD</name>
<dbReference type="EMBL" id="CP004025">
    <property type="protein sequence ID" value="AGC44024.1"/>
    <property type="molecule type" value="Genomic_DNA"/>
</dbReference>
<evidence type="ECO:0000313" key="2">
    <source>
        <dbReference type="Proteomes" id="UP000011131"/>
    </source>
</evidence>
<dbReference type="Proteomes" id="UP000011131">
    <property type="component" value="Chromosome"/>
</dbReference>
<dbReference type="STRING" id="1278073.MYSTI_02708"/>
<dbReference type="HOGENOM" id="CLU_2260715_0_0_7"/>
<dbReference type="KEGG" id="msd:MYSTI_02708"/>
<protein>
    <submittedName>
        <fullName evidence="1">Uncharacterized protein</fullName>
    </submittedName>
</protein>
<evidence type="ECO:0000313" key="1">
    <source>
        <dbReference type="EMBL" id="AGC44024.1"/>
    </source>
</evidence>
<dbReference type="AlphaFoldDB" id="L7UC35"/>
<accession>L7UC35</accession>
<gene>
    <name evidence="1" type="ordered locus">MYSTI_02708</name>
</gene>
<sequence length="103" mass="11364">MSRARLEGRLVDARGNLIGGVRVSEKGGRWSGDIDLGGTASSIVSLFTRFEEMVNGQMFSFLDEMEAEIRQLGVRLLTTEGTSLPVDDLQIYPAERVVSFRTP</sequence>
<keyword evidence="2" id="KW-1185">Reference proteome</keyword>
<organism evidence="1 2">
    <name type="scientific">Myxococcus stipitatus (strain DSM 14675 / JCM 12634 / Mx s8)</name>
    <dbReference type="NCBI Taxonomy" id="1278073"/>
    <lineage>
        <taxon>Bacteria</taxon>
        <taxon>Pseudomonadati</taxon>
        <taxon>Myxococcota</taxon>
        <taxon>Myxococcia</taxon>
        <taxon>Myxococcales</taxon>
        <taxon>Cystobacterineae</taxon>
        <taxon>Myxococcaceae</taxon>
        <taxon>Myxococcus</taxon>
    </lineage>
</organism>
<dbReference type="PATRIC" id="fig|1278073.3.peg.2757"/>
<proteinExistence type="predicted"/>
<reference evidence="1 2" key="1">
    <citation type="journal article" date="2013" name="Genome Announc.">
        <title>Complete genome sequence of Myxococcus stipitatus strain DSM 14675, a fruiting myxobacterium.</title>
        <authorList>
            <person name="Huntley S."/>
            <person name="Kneip S."/>
            <person name="Treuner-Lange A."/>
            <person name="Sogaard-Andersen L."/>
        </authorList>
    </citation>
    <scope>NUCLEOTIDE SEQUENCE [LARGE SCALE GENOMIC DNA]</scope>
    <source>
        <strain evidence="2">DSM 14675 / JCM 12634 / Mx s8</strain>
    </source>
</reference>